<protein>
    <recommendedName>
        <fullName evidence="10">Tripartite ATP-independent periplasmic transporters DctQ component domain-containing protein</fullName>
    </recommendedName>
</protein>
<keyword evidence="4" id="KW-0997">Cell inner membrane</keyword>
<feature type="transmembrane region" description="Helical" evidence="9">
    <location>
        <begin position="65"/>
        <end position="89"/>
    </location>
</feature>
<dbReference type="Pfam" id="PF04290">
    <property type="entry name" value="DctQ"/>
    <property type="match status" value="1"/>
</dbReference>
<proteinExistence type="inferred from homology"/>
<evidence type="ECO:0000256" key="3">
    <source>
        <dbReference type="ARBA" id="ARBA00022475"/>
    </source>
</evidence>
<feature type="transmembrane region" description="Helical" evidence="9">
    <location>
        <begin position="182"/>
        <end position="205"/>
    </location>
</feature>
<feature type="domain" description="Tripartite ATP-independent periplasmic transporters DctQ component" evidence="10">
    <location>
        <begin position="76"/>
        <end position="205"/>
    </location>
</feature>
<keyword evidence="6 9" id="KW-1133">Transmembrane helix</keyword>
<keyword evidence="3" id="KW-1003">Cell membrane</keyword>
<dbReference type="GO" id="GO:0022857">
    <property type="term" value="F:transmembrane transporter activity"/>
    <property type="evidence" value="ECO:0007669"/>
    <property type="project" value="TreeGrafter"/>
</dbReference>
<evidence type="ECO:0000256" key="9">
    <source>
        <dbReference type="SAM" id="Phobius"/>
    </source>
</evidence>
<evidence type="ECO:0000259" key="10">
    <source>
        <dbReference type="Pfam" id="PF04290"/>
    </source>
</evidence>
<gene>
    <name evidence="11" type="ORF">CSB45_15100</name>
</gene>
<feature type="transmembrane region" description="Helical" evidence="9">
    <location>
        <begin position="95"/>
        <end position="117"/>
    </location>
</feature>
<feature type="transmembrane region" description="Helical" evidence="9">
    <location>
        <begin position="138"/>
        <end position="162"/>
    </location>
</feature>
<evidence type="ECO:0000256" key="8">
    <source>
        <dbReference type="ARBA" id="ARBA00038436"/>
    </source>
</evidence>
<comment type="subcellular location">
    <subcellularLocation>
        <location evidence="1">Cell inner membrane</location>
        <topology evidence="1">Multi-pass membrane protein</topology>
    </subcellularLocation>
</comment>
<keyword evidence="5 9" id="KW-0812">Transmembrane</keyword>
<dbReference type="EMBL" id="PDPS01000055">
    <property type="protein sequence ID" value="PID55609.1"/>
    <property type="molecule type" value="Genomic_DNA"/>
</dbReference>
<dbReference type="PANTHER" id="PTHR35011:SF10">
    <property type="entry name" value="TRAP TRANSPORTER SMALL PERMEASE PROTEIN"/>
    <property type="match status" value="1"/>
</dbReference>
<keyword evidence="2" id="KW-0813">Transport</keyword>
<dbReference type="Proteomes" id="UP000229740">
    <property type="component" value="Unassembled WGS sequence"/>
</dbReference>
<comment type="caution">
    <text evidence="11">The sequence shown here is derived from an EMBL/GenBank/DDBJ whole genome shotgun (WGS) entry which is preliminary data.</text>
</comment>
<comment type="similarity">
    <text evidence="8">Belongs to the TRAP transporter small permease family.</text>
</comment>
<dbReference type="AlphaFoldDB" id="A0A2G6E0I4"/>
<keyword evidence="7 9" id="KW-0472">Membrane</keyword>
<dbReference type="GO" id="GO:0005886">
    <property type="term" value="C:plasma membrane"/>
    <property type="evidence" value="ECO:0007669"/>
    <property type="project" value="UniProtKB-SubCell"/>
</dbReference>
<dbReference type="PANTHER" id="PTHR35011">
    <property type="entry name" value="2,3-DIKETO-L-GULONATE TRAP TRANSPORTER SMALL PERMEASE PROTEIN YIAM"/>
    <property type="match status" value="1"/>
</dbReference>
<reference evidence="11 12" key="1">
    <citation type="submission" date="2017-10" db="EMBL/GenBank/DDBJ databases">
        <title>Novel microbial diversity and functional potential in the marine mammal oral microbiome.</title>
        <authorList>
            <person name="Dudek N.K."/>
            <person name="Sun C.L."/>
            <person name="Burstein D."/>
            <person name="Kantor R.S."/>
            <person name="Aliaga Goltsman D.S."/>
            <person name="Bik E.M."/>
            <person name="Thomas B.C."/>
            <person name="Banfield J.F."/>
            <person name="Relman D.A."/>
        </authorList>
    </citation>
    <scope>NUCLEOTIDE SEQUENCE [LARGE SCALE GENOMIC DNA]</scope>
    <source>
        <strain evidence="11">DOLZORAL124_49_17</strain>
    </source>
</reference>
<organism evidence="11 12">
    <name type="scientific">candidate division KSB3 bacterium</name>
    <dbReference type="NCBI Taxonomy" id="2044937"/>
    <lineage>
        <taxon>Bacteria</taxon>
        <taxon>candidate division KSB3</taxon>
    </lineage>
</organism>
<dbReference type="GO" id="GO:0015740">
    <property type="term" value="P:C4-dicarboxylate transport"/>
    <property type="evidence" value="ECO:0007669"/>
    <property type="project" value="TreeGrafter"/>
</dbReference>
<evidence type="ECO:0000256" key="5">
    <source>
        <dbReference type="ARBA" id="ARBA00022692"/>
    </source>
</evidence>
<evidence type="ECO:0000256" key="2">
    <source>
        <dbReference type="ARBA" id="ARBA00022448"/>
    </source>
</evidence>
<dbReference type="InterPro" id="IPR007387">
    <property type="entry name" value="TRAP_DctQ"/>
</dbReference>
<sequence>MISVIGMPRDAYPSLTSYIFLSPIRMWSKDESEPFMKKSDSMYSFIKTVRMTALKKYVLLAAEKLDLIASAAIVAMMSLTCADVILRMFRRPIPGAYELVSFLGAIAVSFSIAHTSAERAHVAVSLLVRMLPSRIQGIVEASVALLSLVLFGLISWQCLVYGNDCRLNGEVSLTLGIPLYPVIYGVAFGASVVCLVQMVDLINAIETVRQS</sequence>
<accession>A0A2G6E0I4</accession>
<evidence type="ECO:0000256" key="6">
    <source>
        <dbReference type="ARBA" id="ARBA00022989"/>
    </source>
</evidence>
<evidence type="ECO:0000313" key="12">
    <source>
        <dbReference type="Proteomes" id="UP000229740"/>
    </source>
</evidence>
<evidence type="ECO:0000313" key="11">
    <source>
        <dbReference type="EMBL" id="PID55609.1"/>
    </source>
</evidence>
<name>A0A2G6E0I4_9BACT</name>
<evidence type="ECO:0000256" key="7">
    <source>
        <dbReference type="ARBA" id="ARBA00023136"/>
    </source>
</evidence>
<evidence type="ECO:0000256" key="4">
    <source>
        <dbReference type="ARBA" id="ARBA00022519"/>
    </source>
</evidence>
<dbReference type="InterPro" id="IPR055348">
    <property type="entry name" value="DctQ"/>
</dbReference>
<evidence type="ECO:0000256" key="1">
    <source>
        <dbReference type="ARBA" id="ARBA00004429"/>
    </source>
</evidence>